<evidence type="ECO:0000256" key="8">
    <source>
        <dbReference type="ARBA" id="ARBA00023239"/>
    </source>
</evidence>
<dbReference type="NCBIfam" id="NF009895">
    <property type="entry name" value="PRK13352.1"/>
    <property type="match status" value="1"/>
</dbReference>
<evidence type="ECO:0000256" key="3">
    <source>
        <dbReference type="ARBA" id="ARBA00022691"/>
    </source>
</evidence>
<evidence type="ECO:0000256" key="1">
    <source>
        <dbReference type="ARBA" id="ARBA00001966"/>
    </source>
</evidence>
<keyword evidence="6" id="KW-0408">Iron</keyword>
<evidence type="ECO:0000256" key="4">
    <source>
        <dbReference type="ARBA" id="ARBA00022723"/>
    </source>
</evidence>
<dbReference type="SFLD" id="SFLDS00113">
    <property type="entry name" value="Radical_SAM_Phosphomethylpyrim"/>
    <property type="match status" value="1"/>
</dbReference>
<comment type="cofactor">
    <cofactor evidence="1">
        <name>[4Fe-4S] cluster</name>
        <dbReference type="ChEBI" id="CHEBI:49883"/>
    </cofactor>
</comment>
<dbReference type="SFLD" id="SFLDF00407">
    <property type="entry name" value="phosphomethylpyrimidine_syntha"/>
    <property type="match status" value="1"/>
</dbReference>
<evidence type="ECO:0000256" key="2">
    <source>
        <dbReference type="ARBA" id="ARBA00022485"/>
    </source>
</evidence>
<accession>A0A2N3G4Z3</accession>
<organism evidence="10 11">
    <name type="scientific">Candidatus Anoxymicrobium japonicum</name>
    <dbReference type="NCBI Taxonomy" id="2013648"/>
    <lineage>
        <taxon>Bacteria</taxon>
        <taxon>Bacillati</taxon>
        <taxon>Actinomycetota</taxon>
        <taxon>Candidatus Geothermincolia</taxon>
        <taxon>Candidatus Geothermincolales</taxon>
        <taxon>Candidatus Anoxymicrobiaceae</taxon>
        <taxon>Candidatus Anoxymicrobium</taxon>
    </lineage>
</organism>
<dbReference type="PANTHER" id="PTHR30557">
    <property type="entry name" value="THIAMINE BIOSYNTHESIS PROTEIN THIC"/>
    <property type="match status" value="1"/>
</dbReference>
<name>A0A2N3G4Z3_9ACTN</name>
<dbReference type="SFLD" id="SFLDG01114">
    <property type="entry name" value="phosphomethylpyrimidine_syntha"/>
    <property type="match status" value="1"/>
</dbReference>
<keyword evidence="3" id="KW-0949">S-adenosyl-L-methionine</keyword>
<keyword evidence="8" id="KW-0456">Lyase</keyword>
<evidence type="ECO:0000256" key="5">
    <source>
        <dbReference type="ARBA" id="ARBA00022833"/>
    </source>
</evidence>
<dbReference type="EMBL" id="PHEX01000054">
    <property type="protein sequence ID" value="PKQ27785.1"/>
    <property type="molecule type" value="Genomic_DNA"/>
</dbReference>
<dbReference type="FunFam" id="3.20.20.540:FF:000001">
    <property type="entry name" value="Phosphomethylpyrimidine synthase"/>
    <property type="match status" value="1"/>
</dbReference>
<dbReference type="InterPro" id="IPR002817">
    <property type="entry name" value="ThiC/BzaA/B"/>
</dbReference>
<evidence type="ECO:0000256" key="9">
    <source>
        <dbReference type="NCBIfam" id="TIGR00190"/>
    </source>
</evidence>
<dbReference type="Gene3D" id="3.20.20.540">
    <property type="entry name" value="Radical SAM ThiC family, central domain"/>
    <property type="match status" value="1"/>
</dbReference>
<evidence type="ECO:0000313" key="10">
    <source>
        <dbReference type="EMBL" id="PKQ27785.1"/>
    </source>
</evidence>
<dbReference type="GO" id="GO:0051539">
    <property type="term" value="F:4 iron, 4 sulfur cluster binding"/>
    <property type="evidence" value="ECO:0007669"/>
    <property type="project" value="UniProtKB-KW"/>
</dbReference>
<dbReference type="PANTHER" id="PTHR30557:SF1">
    <property type="entry name" value="PHOSPHOMETHYLPYRIMIDINE SYNTHASE, CHLOROPLASTIC"/>
    <property type="match status" value="1"/>
</dbReference>
<dbReference type="GO" id="GO:0009228">
    <property type="term" value="P:thiamine biosynthetic process"/>
    <property type="evidence" value="ECO:0007669"/>
    <property type="project" value="UniProtKB-UniRule"/>
</dbReference>
<dbReference type="GO" id="GO:0046872">
    <property type="term" value="F:metal ion binding"/>
    <property type="evidence" value="ECO:0007669"/>
    <property type="project" value="UniProtKB-KW"/>
</dbReference>
<evidence type="ECO:0000313" key="11">
    <source>
        <dbReference type="Proteomes" id="UP000233654"/>
    </source>
</evidence>
<dbReference type="Pfam" id="PF01964">
    <property type="entry name" value="ThiC_Rad_SAM"/>
    <property type="match status" value="1"/>
</dbReference>
<dbReference type="Proteomes" id="UP000233654">
    <property type="component" value="Unassembled WGS sequence"/>
</dbReference>
<protein>
    <recommendedName>
        <fullName evidence="9">Phosphomethylpyrimidine synthase</fullName>
        <ecNumber evidence="9">4.1.99.17</ecNumber>
    </recommendedName>
</protein>
<comment type="caution">
    <text evidence="10">The sequence shown here is derived from an EMBL/GenBank/DDBJ whole genome shotgun (WGS) entry which is preliminary data.</text>
</comment>
<sequence>MVERLTLLERLKRGDIPRALELAAAGEPLEVEEIARGVIQGMVVFPLNGLRALSMPCAIGAGLRTKVNANIGTSKDRAEIGFEMAKLETAVDTGADTVMDLSTGGDIDEVRRKVIEASRVPVGTVPIYQAAIESKEKHGSIVAMTPDEMFEAIERHAADGVDFVTVHCGVTLKALSCLEATERIADIVSRGGAFLSGWMIHNERENPLYEDFDRLLDIARKYEMTLSLGDGFRPGAVADATDSAQIQELITLGELVARCREAGVQAMVEGPGHVPISQIVENVRIAKEITRDAPFYVLGPLVTDVAPGYDHIVAGIGGALAASAGADFLCYVTPREHLGLPDVDDVREGTIVTRIAAHAGDLAKNPEYFMTWDNEMSGARKALEWDKQVALAIDPKRAGTVLAQCRVEEHEGCAMCGEFCAMKFVAEYLG</sequence>
<dbReference type="EC" id="4.1.99.17" evidence="9"/>
<evidence type="ECO:0000256" key="6">
    <source>
        <dbReference type="ARBA" id="ARBA00023004"/>
    </source>
</evidence>
<keyword evidence="5" id="KW-0862">Zinc</keyword>
<dbReference type="NCBIfam" id="TIGR00190">
    <property type="entry name" value="thiC"/>
    <property type="match status" value="1"/>
</dbReference>
<proteinExistence type="predicted"/>
<reference evidence="10 11" key="1">
    <citation type="journal article" date="2017" name="ISME J.">
        <title>Potential for microbial H2 and metal transformations associated with novel bacteria and archaea in deep terrestrial subsurface sediments.</title>
        <authorList>
            <person name="Hernsdorf A.W."/>
            <person name="Amano Y."/>
            <person name="Miyakawa K."/>
            <person name="Ise K."/>
            <person name="Suzuki Y."/>
            <person name="Anantharaman K."/>
            <person name="Probst A."/>
            <person name="Burstein D."/>
            <person name="Thomas B.C."/>
            <person name="Banfield J.F."/>
        </authorList>
    </citation>
    <scope>NUCLEOTIDE SEQUENCE [LARGE SCALE GENOMIC DNA]</scope>
    <source>
        <strain evidence="10">HGW-Actinobacteria-3</strain>
    </source>
</reference>
<keyword evidence="2" id="KW-0004">4Fe-4S</keyword>
<evidence type="ECO:0000256" key="7">
    <source>
        <dbReference type="ARBA" id="ARBA00023014"/>
    </source>
</evidence>
<gene>
    <name evidence="10" type="ORF">CVT63_06165</name>
</gene>
<dbReference type="GO" id="GO:0070284">
    <property type="term" value="F:phosphomethylpyrimidine synthase activity"/>
    <property type="evidence" value="ECO:0007669"/>
    <property type="project" value="UniProtKB-EC"/>
</dbReference>
<keyword evidence="7" id="KW-0411">Iron-sulfur</keyword>
<keyword evidence="4" id="KW-0479">Metal-binding</keyword>
<dbReference type="AlphaFoldDB" id="A0A2N3G4Z3"/>
<dbReference type="Gene3D" id="6.10.250.620">
    <property type="match status" value="1"/>
</dbReference>
<dbReference type="InterPro" id="IPR038521">
    <property type="entry name" value="ThiC/Bza_core_dom"/>
</dbReference>